<evidence type="ECO:0000313" key="2">
    <source>
        <dbReference type="Proteomes" id="UP000198741"/>
    </source>
</evidence>
<evidence type="ECO:0008006" key="3">
    <source>
        <dbReference type="Google" id="ProtNLM"/>
    </source>
</evidence>
<dbReference type="OrthoDB" id="3295834at2"/>
<gene>
    <name evidence="1" type="ORF">SAMN04515671_1995</name>
</gene>
<name>A0A1H0MEV4_9ACTN</name>
<keyword evidence="2" id="KW-1185">Reference proteome</keyword>
<dbReference type="Proteomes" id="UP000198741">
    <property type="component" value="Chromosome I"/>
</dbReference>
<evidence type="ECO:0000313" key="1">
    <source>
        <dbReference type="EMBL" id="SDO78982.1"/>
    </source>
</evidence>
<dbReference type="RefSeq" id="WP_090475818.1">
    <property type="nucleotide sequence ID" value="NZ_LT629710.1"/>
</dbReference>
<protein>
    <recommendedName>
        <fullName evidence="3">Pilus assembly protein CpaE</fullName>
    </recommendedName>
</protein>
<dbReference type="STRING" id="1090615.SAMN04515671_1995"/>
<dbReference type="AlphaFoldDB" id="A0A1H0MEV4"/>
<sequence length="152" mass="16538">MISRELAVALRDAGVRWIPAMGDRFSIVNENFVSDVFTLSDMTIEAQGPADARVLGFNGTTEWALDSVGLDDALWLPREDQLRELMGPTFVSLRAGEQGSAGFIVTVRLPPRPDEDIEAETAADAYALGVLARIAAANERLMPPPLDTRLEP</sequence>
<accession>A0A1H0MEV4</accession>
<reference evidence="1 2" key="1">
    <citation type="submission" date="2016-10" db="EMBL/GenBank/DDBJ databases">
        <authorList>
            <person name="de Groot N.N."/>
        </authorList>
    </citation>
    <scope>NUCLEOTIDE SEQUENCE [LARGE SCALE GENOMIC DNA]</scope>
    <source>
        <strain evidence="2">P4-7,KCTC 19426,CECT 7604</strain>
    </source>
</reference>
<proteinExistence type="predicted"/>
<organism evidence="1 2">
    <name type="scientific">Nakamurella panacisegetis</name>
    <dbReference type="NCBI Taxonomy" id="1090615"/>
    <lineage>
        <taxon>Bacteria</taxon>
        <taxon>Bacillati</taxon>
        <taxon>Actinomycetota</taxon>
        <taxon>Actinomycetes</taxon>
        <taxon>Nakamurellales</taxon>
        <taxon>Nakamurellaceae</taxon>
        <taxon>Nakamurella</taxon>
    </lineage>
</organism>
<dbReference type="EMBL" id="LT629710">
    <property type="protein sequence ID" value="SDO78982.1"/>
    <property type="molecule type" value="Genomic_DNA"/>
</dbReference>